<accession>A0A0L6W5V7</accession>
<name>A0A0L6W5V7_9FIRM</name>
<dbReference type="EMBL" id="LGTE01000001">
    <property type="protein sequence ID" value="KNZ70952.1"/>
    <property type="molecule type" value="Genomic_DNA"/>
</dbReference>
<evidence type="ECO:0000313" key="2">
    <source>
        <dbReference type="Proteomes" id="UP000037175"/>
    </source>
</evidence>
<dbReference type="PANTHER" id="PTHR30531:SF12">
    <property type="entry name" value="FLAGELLAR BIOSYNTHETIC PROTEIN FLHB"/>
    <property type="match status" value="1"/>
</dbReference>
<reference evidence="2" key="1">
    <citation type="submission" date="2015-07" db="EMBL/GenBank/DDBJ databases">
        <title>Complete Genome of Thermincola ferriacetica strain Z-0001T.</title>
        <authorList>
            <person name="Lusk B."/>
            <person name="Badalamenti J.P."/>
            <person name="Parameswaran P."/>
            <person name="Bond D.R."/>
            <person name="Torres C.I."/>
        </authorList>
    </citation>
    <scope>NUCLEOTIDE SEQUENCE [LARGE SCALE GENOMIC DNA]</scope>
    <source>
        <strain evidence="2">Z-0001</strain>
    </source>
</reference>
<dbReference type="PANTHER" id="PTHR30531">
    <property type="entry name" value="FLAGELLAR BIOSYNTHETIC PROTEIN FLHB"/>
    <property type="match status" value="1"/>
</dbReference>
<keyword evidence="2" id="KW-1185">Reference proteome</keyword>
<proteinExistence type="predicted"/>
<protein>
    <submittedName>
        <fullName evidence="1">Type III secretion exporter</fullName>
    </submittedName>
</protein>
<dbReference type="GO" id="GO:0009306">
    <property type="term" value="P:protein secretion"/>
    <property type="evidence" value="ECO:0007669"/>
    <property type="project" value="InterPro"/>
</dbReference>
<dbReference type="InterPro" id="IPR029025">
    <property type="entry name" value="T3SS_substrate_exporter_C"/>
</dbReference>
<dbReference type="GO" id="GO:0005886">
    <property type="term" value="C:plasma membrane"/>
    <property type="evidence" value="ECO:0007669"/>
    <property type="project" value="TreeGrafter"/>
</dbReference>
<dbReference type="AlphaFoldDB" id="A0A0L6W5V7"/>
<dbReference type="PATRIC" id="fig|281456.6.peg.16"/>
<dbReference type="RefSeq" id="WP_013119937.1">
    <property type="nucleotide sequence ID" value="NZ_LGTE01000001.1"/>
</dbReference>
<dbReference type="Gene3D" id="3.40.1690.10">
    <property type="entry name" value="secretion proteins EscU"/>
    <property type="match status" value="1"/>
</dbReference>
<dbReference type="Pfam" id="PF01312">
    <property type="entry name" value="Bac_export_2"/>
    <property type="match status" value="1"/>
</dbReference>
<evidence type="ECO:0000313" key="1">
    <source>
        <dbReference type="EMBL" id="KNZ70952.1"/>
    </source>
</evidence>
<organism evidence="1 2">
    <name type="scientific">Thermincola ferriacetica</name>
    <dbReference type="NCBI Taxonomy" id="281456"/>
    <lineage>
        <taxon>Bacteria</taxon>
        <taxon>Bacillati</taxon>
        <taxon>Bacillota</taxon>
        <taxon>Clostridia</taxon>
        <taxon>Eubacteriales</taxon>
        <taxon>Thermincolaceae</taxon>
        <taxon>Thermincola</taxon>
    </lineage>
</organism>
<comment type="caution">
    <text evidence="1">The sequence shown here is derived from an EMBL/GenBank/DDBJ whole genome shotgun (WGS) entry which is preliminary data.</text>
</comment>
<gene>
    <name evidence="1" type="ORF">Tfer_0014</name>
</gene>
<dbReference type="InterPro" id="IPR006135">
    <property type="entry name" value="T3SS_substrate_exporter"/>
</dbReference>
<sequence length="100" mass="10850">MAGASEKNNGGNSGHIKKAVALEYKPGLQDAPQVVATGQGLVAENIVRLAKEYNIPIEEDPVLVDALRVLQLGEEIPPELYRVVAEILVFVMDLDKEARN</sequence>
<dbReference type="Proteomes" id="UP000037175">
    <property type="component" value="Unassembled WGS sequence"/>
</dbReference>
<dbReference type="SUPFAM" id="SSF160544">
    <property type="entry name" value="EscU C-terminal domain-like"/>
    <property type="match status" value="1"/>
</dbReference>